<comment type="caution">
    <text evidence="1">The sequence shown here is derived from an EMBL/GenBank/DDBJ whole genome shotgun (WGS) entry which is preliminary data.</text>
</comment>
<evidence type="ECO:0000313" key="1">
    <source>
        <dbReference type="EMBL" id="CAK5091108.1"/>
    </source>
</evidence>
<protein>
    <submittedName>
        <fullName evidence="1">Uncharacterized protein</fullName>
    </submittedName>
</protein>
<evidence type="ECO:0000313" key="2">
    <source>
        <dbReference type="Proteomes" id="UP001497535"/>
    </source>
</evidence>
<organism evidence="1 2">
    <name type="scientific">Meloidogyne enterolobii</name>
    <name type="common">Root-knot nematode worm</name>
    <name type="synonym">Meloidogyne mayaguensis</name>
    <dbReference type="NCBI Taxonomy" id="390850"/>
    <lineage>
        <taxon>Eukaryota</taxon>
        <taxon>Metazoa</taxon>
        <taxon>Ecdysozoa</taxon>
        <taxon>Nematoda</taxon>
        <taxon>Chromadorea</taxon>
        <taxon>Rhabditida</taxon>
        <taxon>Tylenchina</taxon>
        <taxon>Tylenchomorpha</taxon>
        <taxon>Tylenchoidea</taxon>
        <taxon>Meloidogynidae</taxon>
        <taxon>Meloidogyninae</taxon>
        <taxon>Meloidogyne</taxon>
    </lineage>
</organism>
<gene>
    <name evidence="1" type="ORF">MENTE1834_LOCUS38930</name>
</gene>
<proteinExistence type="predicted"/>
<name>A0ACB1AIZ7_MELEN</name>
<accession>A0ACB1AIZ7</accession>
<dbReference type="EMBL" id="CAVMJV010000086">
    <property type="protein sequence ID" value="CAK5091108.1"/>
    <property type="molecule type" value="Genomic_DNA"/>
</dbReference>
<sequence length="68" mass="8075">MEKSSSDSDSSGFLVILKSMGPIFFSLFFPLYFYIMVRLFPSFHPTCLYNFCLETKKKVFLVFNKYEF</sequence>
<keyword evidence="2" id="KW-1185">Reference proteome</keyword>
<reference evidence="1" key="1">
    <citation type="submission" date="2023-11" db="EMBL/GenBank/DDBJ databases">
        <authorList>
            <person name="Poullet M."/>
        </authorList>
    </citation>
    <scope>NUCLEOTIDE SEQUENCE</scope>
    <source>
        <strain evidence="1">E1834</strain>
    </source>
</reference>
<dbReference type="Proteomes" id="UP001497535">
    <property type="component" value="Unassembled WGS sequence"/>
</dbReference>